<dbReference type="SUPFAM" id="SSF52467">
    <property type="entry name" value="DHS-like NAD/FAD-binding domain"/>
    <property type="match status" value="1"/>
</dbReference>
<feature type="domain" description="Deacetylase sirtuin-type" evidence="3">
    <location>
        <begin position="1"/>
        <end position="273"/>
    </location>
</feature>
<protein>
    <submittedName>
        <fullName evidence="4">NAD-dependent protein deacetylase of SIR2 family</fullName>
    </submittedName>
</protein>
<dbReference type="EMBL" id="FPHC01000070">
    <property type="protein sequence ID" value="SFV64234.1"/>
    <property type="molecule type" value="Genomic_DNA"/>
</dbReference>
<dbReference type="PANTHER" id="PTHR11085:SF10">
    <property type="entry name" value="NAD-DEPENDENT PROTEIN DEACYLASE SIRTUIN-5, MITOCHONDRIAL-RELATED"/>
    <property type="match status" value="1"/>
</dbReference>
<dbReference type="AlphaFoldDB" id="A0A1W1CEN8"/>
<dbReference type="PANTHER" id="PTHR11085">
    <property type="entry name" value="NAD-DEPENDENT PROTEIN DEACYLASE SIRTUIN-5, MITOCHONDRIAL-RELATED"/>
    <property type="match status" value="1"/>
</dbReference>
<dbReference type="GO" id="GO:0017136">
    <property type="term" value="F:histone deacetylase activity, NAD-dependent"/>
    <property type="evidence" value="ECO:0007669"/>
    <property type="project" value="TreeGrafter"/>
</dbReference>
<dbReference type="InterPro" id="IPR029035">
    <property type="entry name" value="DHS-like_NAD/FAD-binding_dom"/>
</dbReference>
<dbReference type="Gene3D" id="3.40.50.1220">
    <property type="entry name" value="TPP-binding domain"/>
    <property type="match status" value="1"/>
</dbReference>
<name>A0A1W1CEN8_9ZZZZ</name>
<dbReference type="InterPro" id="IPR003000">
    <property type="entry name" value="Sirtuin"/>
</dbReference>
<dbReference type="InterPro" id="IPR026591">
    <property type="entry name" value="Sirtuin_cat_small_dom_sf"/>
</dbReference>
<reference evidence="4" key="1">
    <citation type="submission" date="2016-10" db="EMBL/GenBank/DDBJ databases">
        <authorList>
            <person name="de Groot N.N."/>
        </authorList>
    </citation>
    <scope>NUCLEOTIDE SEQUENCE</scope>
</reference>
<accession>A0A1W1CEN8</accession>
<evidence type="ECO:0000256" key="2">
    <source>
        <dbReference type="ARBA" id="ARBA00023027"/>
    </source>
</evidence>
<evidence type="ECO:0000256" key="1">
    <source>
        <dbReference type="ARBA" id="ARBA00022679"/>
    </source>
</evidence>
<dbReference type="InterPro" id="IPR026590">
    <property type="entry name" value="Ssirtuin_cat_dom"/>
</dbReference>
<organism evidence="4">
    <name type="scientific">hydrothermal vent metagenome</name>
    <dbReference type="NCBI Taxonomy" id="652676"/>
    <lineage>
        <taxon>unclassified sequences</taxon>
        <taxon>metagenomes</taxon>
        <taxon>ecological metagenomes</taxon>
    </lineage>
</organism>
<gene>
    <name evidence="4" type="ORF">MNB_SV-6-1502</name>
</gene>
<keyword evidence="1" id="KW-0808">Transferase</keyword>
<dbReference type="PROSITE" id="PS50305">
    <property type="entry name" value="SIRTUIN"/>
    <property type="match status" value="1"/>
</dbReference>
<evidence type="ECO:0000259" key="3">
    <source>
        <dbReference type="PROSITE" id="PS50305"/>
    </source>
</evidence>
<sequence>MDNIQEAREIIAHSDALFILAGAGMGVDSGLPDFRGDDGFWREYPKAKELGLEFAELANPKWFIEDPQLAWAFYGDRLHQYRETTPHLGFDRLLEVAQKKKHGYFVFTSNVDGAFQKAGFDEDRVMECHGSIHYLQCVDDCSREIWSADDTSIDIDDDTFQAQEPLPICSECGRLARPNILMFGDMGWNYSRTDRQRARLVEWLDMVEDNNSSLAIVEIGAGTAVPTVRNSARQIADRFEVPLIRINPAESFGAEIGISMGGLSGIIKITEGA</sequence>
<dbReference type="InterPro" id="IPR050134">
    <property type="entry name" value="NAD-dep_sirtuin_deacylases"/>
</dbReference>
<dbReference type="Gene3D" id="3.30.1600.10">
    <property type="entry name" value="SIR2/SIRT2 'Small Domain"/>
    <property type="match status" value="1"/>
</dbReference>
<keyword evidence="2" id="KW-0520">NAD</keyword>
<dbReference type="GO" id="GO:0070403">
    <property type="term" value="F:NAD+ binding"/>
    <property type="evidence" value="ECO:0007669"/>
    <property type="project" value="InterPro"/>
</dbReference>
<proteinExistence type="predicted"/>
<evidence type="ECO:0000313" key="4">
    <source>
        <dbReference type="EMBL" id="SFV64234.1"/>
    </source>
</evidence>
<dbReference type="GO" id="GO:0005634">
    <property type="term" value="C:nucleus"/>
    <property type="evidence" value="ECO:0007669"/>
    <property type="project" value="TreeGrafter"/>
</dbReference>
<dbReference type="Pfam" id="PF02146">
    <property type="entry name" value="SIR2"/>
    <property type="match status" value="1"/>
</dbReference>